<feature type="compositionally biased region" description="Basic and acidic residues" evidence="1">
    <location>
        <begin position="696"/>
        <end position="708"/>
    </location>
</feature>
<evidence type="ECO:0000256" key="1">
    <source>
        <dbReference type="SAM" id="MobiDB-lite"/>
    </source>
</evidence>
<accession>A0A9P7AKN1</accession>
<feature type="compositionally biased region" description="Polar residues" evidence="1">
    <location>
        <begin position="729"/>
        <end position="752"/>
    </location>
</feature>
<dbReference type="Proteomes" id="UP000719766">
    <property type="component" value="Unassembled WGS sequence"/>
</dbReference>
<keyword evidence="3" id="KW-1185">Reference proteome</keyword>
<comment type="caution">
    <text evidence="2">The sequence shown here is derived from an EMBL/GenBank/DDBJ whole genome shotgun (WGS) entry which is preliminary data.</text>
</comment>
<proteinExistence type="predicted"/>
<reference evidence="2" key="1">
    <citation type="journal article" date="2020" name="New Phytol.">
        <title>Comparative genomics reveals dynamic genome evolution in host specialist ectomycorrhizal fungi.</title>
        <authorList>
            <person name="Lofgren L.A."/>
            <person name="Nguyen N.H."/>
            <person name="Vilgalys R."/>
            <person name="Ruytinx J."/>
            <person name="Liao H.L."/>
            <person name="Branco S."/>
            <person name="Kuo A."/>
            <person name="LaButti K."/>
            <person name="Lipzen A."/>
            <person name="Andreopoulos W."/>
            <person name="Pangilinan J."/>
            <person name="Riley R."/>
            <person name="Hundley H."/>
            <person name="Na H."/>
            <person name="Barry K."/>
            <person name="Grigoriev I.V."/>
            <person name="Stajich J.E."/>
            <person name="Kennedy P.G."/>
        </authorList>
    </citation>
    <scope>NUCLEOTIDE SEQUENCE</scope>
    <source>
        <strain evidence="2">S12</strain>
    </source>
</reference>
<gene>
    <name evidence="2" type="ORF">HD556DRAFT_1445488</name>
</gene>
<feature type="region of interest" description="Disordered" evidence="1">
    <location>
        <begin position="660"/>
        <end position="752"/>
    </location>
</feature>
<dbReference type="OrthoDB" id="2687078at2759"/>
<evidence type="ECO:0000313" key="2">
    <source>
        <dbReference type="EMBL" id="KAG1791221.1"/>
    </source>
</evidence>
<organism evidence="2 3">
    <name type="scientific">Suillus plorans</name>
    <dbReference type="NCBI Taxonomy" id="116603"/>
    <lineage>
        <taxon>Eukaryota</taxon>
        <taxon>Fungi</taxon>
        <taxon>Dikarya</taxon>
        <taxon>Basidiomycota</taxon>
        <taxon>Agaricomycotina</taxon>
        <taxon>Agaricomycetes</taxon>
        <taxon>Agaricomycetidae</taxon>
        <taxon>Boletales</taxon>
        <taxon>Suillineae</taxon>
        <taxon>Suillaceae</taxon>
        <taxon>Suillus</taxon>
    </lineage>
</organism>
<feature type="compositionally biased region" description="Basic and acidic residues" evidence="1">
    <location>
        <begin position="660"/>
        <end position="673"/>
    </location>
</feature>
<dbReference type="EMBL" id="JABBWE010000044">
    <property type="protein sequence ID" value="KAG1791221.1"/>
    <property type="molecule type" value="Genomic_DNA"/>
</dbReference>
<name>A0A9P7AKN1_9AGAM</name>
<dbReference type="RefSeq" id="XP_041158106.1">
    <property type="nucleotide sequence ID" value="XM_041306939.1"/>
</dbReference>
<dbReference type="AlphaFoldDB" id="A0A9P7AKN1"/>
<sequence length="812" mass="89938">MSGLAALHCSTFAQGFSNNECQAAARALLRHDSHIDGTYYHTKTVGGLHPSYIAFQSDGQELESGRALSHKELIEAMLQDIFDTIATQDRLDGGISLFIQCVGSGIGGDVAVLVQAFTQEFVVLHLQHFAKCCAVENIKLPQSFPATHISTDGPQHLPGPLIATGARIVCSTQAPRTFENNLKASSAPAADLKKPASAAISEGIQLVTSLAKDMLTPHSQLRRHRPADVFAADRVPGPIFLVQPELACDAINFSPPLISIGPNTNAVLDQFKLGDALLPKLRVLVGTVRSSRWESVLRSQTWDLNYEQASILVKALLADFQGVPFSPEIVKHKSSILSVILKWLGILVLLYMVSPNNSNARRRIQQPRVCPKVIMSKEAHALLTANQRTKSRQFKIALDEAWYQIDKATKTIASAHHKSIHCVQNELYIGHGIQHSKRSKLNAWNVFCWKKNQDIKNCDQGRGTLQQLIHEHKEKYYALSKDEQEELLKEYAKWSLTKATGVRTSTKSKVNNITQTLRAVENEEFMHSVMNIDNQDLISKMEGFAIQGVKGAAQNHQQRMSQKHAAIHNIINKNLCEITGDPRANMQWAYYFQNIVQCYQVMIEGWPDNVPFANLSQASSALPELDRLLRLWNSGATCWKTLTGKEFEKIPKEHNAKLDCGEIEDHSRQTRSDKGKKRTKSAATDCNLHGRHKKYKSADTVKDSKHDPEEGDNDEHEARSQSSTPPPYATSNASSAPCVSGNTTHSSNNVNTRDLTPFGSSLDCNAILDRSDKIFGPAHPDSMTAPIHAPSATSFNPPTLHDFTDFNVFGTF</sequence>
<dbReference type="GeneID" id="64600703"/>
<evidence type="ECO:0000313" key="3">
    <source>
        <dbReference type="Proteomes" id="UP000719766"/>
    </source>
</evidence>
<protein>
    <submittedName>
        <fullName evidence="2">Uncharacterized protein</fullName>
    </submittedName>
</protein>